<dbReference type="Proteomes" id="UP000252631">
    <property type="component" value="Unassembled WGS sequence"/>
</dbReference>
<feature type="compositionally biased region" description="Acidic residues" evidence="1">
    <location>
        <begin position="523"/>
        <end position="535"/>
    </location>
</feature>
<reference evidence="2 3" key="1">
    <citation type="submission" date="2017-08" db="EMBL/GenBank/DDBJ databases">
        <authorList>
            <person name="de Groot N.N."/>
        </authorList>
    </citation>
    <scope>NUCLEOTIDE SEQUENCE [LARGE SCALE GENOMIC DNA]</scope>
    <source>
        <strain evidence="2 3">JA575</strain>
    </source>
</reference>
<sequence length="2112" mass="211592">MNAPVVLAQLNGVTPQTSSGSIKDLKVAKPQNGQAVTVHLDGGTKIDFRDISSEKLTFVRIGDRLIILFDNQSTVSIDPVFNNDGAPLPGLSFEMGPERILDGNQFAELFPITTDQSVLPAAGTPGAPGVPAGANFGGFTIDALTGGTPLALLGAEDIGGGFAGGALTTTSTPIPGTPDATILNEDGLSEGNLGGPGDTGGVLTSFTGSLNIDFGSDFADRSLAFNAAQPGLVGLTSGGEAVSIAIAVIGGVPTLIGYVGADPSVAANQVFVVTLDAATTVAGSYTVTLLRPLDHSVSGTEDTLSLTIGVIATDGSGDTAPVSIVININDDSPEVSSVGAVGLAEQTGLDDVENVFVETSRTVSLGIAWGADSGNSDVDGGSTGIAVDGDRSLVFDPATITALEALALTSNGETISYALSADGTEIVASAGGGESARTVFTVTLSDQGAGSYTFVLSDNLDHVGADDASQPLNFTVVATDADGDSITTNFEIDVADDVLTIGTPESAAVDEDDLPAGNRDVVETDDEPDTNSDIDTDGSVLTSAGSLAIDWNSDDANSNVDGGYSGTQVLGDRSVSFADQDAPETLTSAGQAVRYAIFANGTVLVAYTGESAPEGFDPSQPGSNVVFFVTLSDQGNGSYTFHLLRQLDHSPASETPDDQSEQPEAALAAVAVEDNRDLTFNFIARDGDGDVATGSFTVSVDDDSPVTNGAVTAPIALDDDEFGGNLGGAGDVTDATSVSGAAGALFTVGADGMKSVVLDSSTAFDAIYVDADGVARQETVTVGAPVVNGSATTWTFSSDSIAKVATLTINADGSYSFTTFAPVVHPTAGTTEENLGLSFAYTVTDGDGDTATGSLTVDVNDDTPVSTGDVAPSTILDDEAQLEFTPANDGIGLVGDVSPNVKVVTGVAGSLFVPGADGFGSVAVTPPSFAVVYQDAQGFAQTESVQWNGGVTAGGTTTWTATSPNYPGGAAVLVINADGSYSFTLNAPLAHGLALPLVEENATLTFGFTVTDGDGDQASGSLAIRVNDDTPTANLVVVPSTVLDDEAQTTFVPGNAGPGGFLGGDVSPDVNTVSGGAGALFSMGSDGLTSIALDLPSFAVVAKDADGFAQGEPVTWGPGVRSADGTTTWTAISASYPDGAATLVIRADGSYSFTMHAPLAHGDGLLAENTDTLGIGFTVTDGDGDQAGGLLMVRINDDRPVASNVTPSTLLDDEAQSLFTPANIGGNGDVDPDVNTVSGGAGALFSMGSDGLRSIALNPPGFAVIYKDGNGFAGSESVQWSAGVRSADGTTTYTATSTHYGSGTPAAVLAIKADGSYSFTLNAPVAHSNNSTTEENATLEFRYTVTDGDGDTASARLRISVDDDGPVSAGSVTASTTLDDDGFGGNRNGAGDVTDATTAWGGAGALFQMGSDGLKSIALTPPAFKVIYVDGSGVAHQESVSWSAGTPGAGGATTWTATSTHYTGATPAATLTINADGSYSFTTFAPVVHPTAGTTEENLGLSFAYTVTDGDGDIATGSLTVDVNDDTPVSTGDVAPSTILDDEAQLEFTPANDGIGLVGDVSPNVKVVTGGAGSLFVPGADGFGSVAVTPPSFAVVYQDAQGFAQTESVQWNGGVTAGGTTTWTATSPNYPGGAAVLVINADGSYSFTLNAPLAHGLALPLVEENATLTFGFTVTDGDGDQASGSLAIRVNDDTPTANLVVVPSTVLDDEAQTTFVPGNAGPGGFLGGDVSPDVNTVSGGAGALFSMGSDGLTSIALDLPSFAVVAKDADGFAQGEPVTWGPGVRSADGTTTWTAISASYPDGAATLVIRADGSYSFTMHAPLAHGDGLLAENTDTLGIGFTVTDGDGDQAGGLLMVRINDDRPVASNVTPSTLLDDEAQSLFTPANIGGNGDVDPDVNTVSGGAGALFSMGSDGLRSIALNPPGFAVIYKDGNGFAGSESVQWSAGVRSADGTTTYTATSTHYGSGTPAAVLAIKADGSYSFTLNAPVAHSNNSTTEENATLEFRYTVTDGDGDTASARLRISVDDDGPVSAGSVTASTTLDDDGFGGNFGGAGDVTDATTAWGGAGALFQMGSDGLKSIALTPPAFKVIYVDGSGVAHQESVSWSAGTPG</sequence>
<evidence type="ECO:0000256" key="1">
    <source>
        <dbReference type="SAM" id="MobiDB-lite"/>
    </source>
</evidence>
<evidence type="ECO:0000313" key="3">
    <source>
        <dbReference type="Proteomes" id="UP000252631"/>
    </source>
</evidence>
<gene>
    <name evidence="2" type="ORF">SAMN05892882_102105</name>
</gene>
<name>A0A336JHP3_9BRAD</name>
<protein>
    <submittedName>
        <fullName evidence="2">T1SS-143 domain-containing protein</fullName>
    </submittedName>
</protein>
<dbReference type="InterPro" id="IPR019959">
    <property type="entry name" value="T1SS-143_rpt-cont_dom"/>
</dbReference>
<feature type="region of interest" description="Disordered" evidence="1">
    <location>
        <begin position="505"/>
        <end position="535"/>
    </location>
</feature>
<proteinExistence type="predicted"/>
<accession>A0A336JHP3</accession>
<feature type="non-terminal residue" evidence="2">
    <location>
        <position position="2112"/>
    </location>
</feature>
<organism evidence="2 3">
    <name type="scientific">Rhodopseudomonas pentothenatexigens</name>
    <dbReference type="NCBI Taxonomy" id="999699"/>
    <lineage>
        <taxon>Bacteria</taxon>
        <taxon>Pseudomonadati</taxon>
        <taxon>Pseudomonadota</taxon>
        <taxon>Alphaproteobacteria</taxon>
        <taxon>Hyphomicrobiales</taxon>
        <taxon>Nitrobacteraceae</taxon>
        <taxon>Rhodopseudomonas</taxon>
    </lineage>
</organism>
<dbReference type="NCBIfam" id="TIGR03660">
    <property type="entry name" value="T1SS_rpt_143"/>
    <property type="match status" value="1"/>
</dbReference>
<dbReference type="EMBL" id="UFQQ01000002">
    <property type="protein sequence ID" value="SSW89298.1"/>
    <property type="molecule type" value="Genomic_DNA"/>
</dbReference>
<evidence type="ECO:0000313" key="2">
    <source>
        <dbReference type="EMBL" id="SSW89298.1"/>
    </source>
</evidence>